<evidence type="ECO:0000313" key="9">
    <source>
        <dbReference type="Proteomes" id="UP000176492"/>
    </source>
</evidence>
<dbReference type="InterPro" id="IPR011006">
    <property type="entry name" value="CheY-like_superfamily"/>
</dbReference>
<dbReference type="GO" id="GO:0003677">
    <property type="term" value="F:DNA binding"/>
    <property type="evidence" value="ECO:0007669"/>
    <property type="project" value="UniProtKB-KW"/>
</dbReference>
<dbReference type="InterPro" id="IPR001789">
    <property type="entry name" value="Sig_transdc_resp-reg_receiver"/>
</dbReference>
<keyword evidence="2" id="KW-0902">Two-component regulatory system</keyword>
<dbReference type="SMART" id="SM00448">
    <property type="entry name" value="REC"/>
    <property type="match status" value="1"/>
</dbReference>
<dbReference type="PROSITE" id="PS50110">
    <property type="entry name" value="RESPONSE_REGULATORY"/>
    <property type="match status" value="1"/>
</dbReference>
<evidence type="ECO:0000256" key="5">
    <source>
        <dbReference type="ARBA" id="ARBA00023163"/>
    </source>
</evidence>
<keyword evidence="4" id="KW-0238">DNA-binding</keyword>
<dbReference type="FunFam" id="3.40.50.2300:FF:000001">
    <property type="entry name" value="DNA-binding response regulator PhoB"/>
    <property type="match status" value="1"/>
</dbReference>
<evidence type="ECO:0000256" key="2">
    <source>
        <dbReference type="ARBA" id="ARBA00023012"/>
    </source>
</evidence>
<evidence type="ECO:0000256" key="1">
    <source>
        <dbReference type="ARBA" id="ARBA00022553"/>
    </source>
</evidence>
<protein>
    <recommendedName>
        <fullName evidence="7">Response regulatory domain-containing protein</fullName>
    </recommendedName>
</protein>
<dbReference type="GO" id="GO:0000160">
    <property type="term" value="P:phosphorelay signal transduction system"/>
    <property type="evidence" value="ECO:0007669"/>
    <property type="project" value="UniProtKB-KW"/>
</dbReference>
<sequence>MAKILIIEDDPLVARMYSKVLGFEGLEVEIAENGLEGLKKARANKPNLILCDVMMPKMNGMEVLDELKADPNLKDVPVIMLTNLSGTQDAQVALAKGAVAYMVKSEYKPREVAVKAKEIATGHG</sequence>
<name>A0A1F4WI89_UNCKA</name>
<dbReference type="Pfam" id="PF00072">
    <property type="entry name" value="Response_reg"/>
    <property type="match status" value="1"/>
</dbReference>
<dbReference type="InterPro" id="IPR050595">
    <property type="entry name" value="Bact_response_regulator"/>
</dbReference>
<evidence type="ECO:0000256" key="6">
    <source>
        <dbReference type="PROSITE-ProRule" id="PRU00169"/>
    </source>
</evidence>
<evidence type="ECO:0000256" key="3">
    <source>
        <dbReference type="ARBA" id="ARBA00023015"/>
    </source>
</evidence>
<organism evidence="8 9">
    <name type="scientific">candidate division WWE3 bacterium RIFCSPLOWO2_02_FULL_53_10</name>
    <dbReference type="NCBI Taxonomy" id="1802629"/>
    <lineage>
        <taxon>Bacteria</taxon>
        <taxon>Katanobacteria</taxon>
    </lineage>
</organism>
<dbReference type="CDD" id="cd17574">
    <property type="entry name" value="REC_OmpR"/>
    <property type="match status" value="1"/>
</dbReference>
<dbReference type="PANTHER" id="PTHR44591">
    <property type="entry name" value="STRESS RESPONSE REGULATOR PROTEIN 1"/>
    <property type="match status" value="1"/>
</dbReference>
<evidence type="ECO:0000256" key="4">
    <source>
        <dbReference type="ARBA" id="ARBA00023125"/>
    </source>
</evidence>
<dbReference type="SUPFAM" id="SSF52172">
    <property type="entry name" value="CheY-like"/>
    <property type="match status" value="1"/>
</dbReference>
<feature type="modified residue" description="4-aspartylphosphate" evidence="6">
    <location>
        <position position="52"/>
    </location>
</feature>
<accession>A0A1F4WI89</accession>
<proteinExistence type="predicted"/>
<keyword evidence="1 6" id="KW-0597">Phosphoprotein</keyword>
<comment type="caution">
    <text evidence="8">The sequence shown here is derived from an EMBL/GenBank/DDBJ whole genome shotgun (WGS) entry which is preliminary data.</text>
</comment>
<feature type="domain" description="Response regulatory" evidence="7">
    <location>
        <begin position="3"/>
        <end position="119"/>
    </location>
</feature>
<gene>
    <name evidence="8" type="ORF">A3J33_00175</name>
</gene>
<dbReference type="EMBL" id="MEVM01000058">
    <property type="protein sequence ID" value="OGC69089.1"/>
    <property type="molecule type" value="Genomic_DNA"/>
</dbReference>
<evidence type="ECO:0000259" key="7">
    <source>
        <dbReference type="PROSITE" id="PS50110"/>
    </source>
</evidence>
<keyword evidence="5" id="KW-0804">Transcription</keyword>
<dbReference type="Proteomes" id="UP000176492">
    <property type="component" value="Unassembled WGS sequence"/>
</dbReference>
<evidence type="ECO:0000313" key="8">
    <source>
        <dbReference type="EMBL" id="OGC69089.1"/>
    </source>
</evidence>
<reference evidence="8 9" key="1">
    <citation type="journal article" date="2016" name="Nat. Commun.">
        <title>Thousands of microbial genomes shed light on interconnected biogeochemical processes in an aquifer system.</title>
        <authorList>
            <person name="Anantharaman K."/>
            <person name="Brown C.T."/>
            <person name="Hug L.A."/>
            <person name="Sharon I."/>
            <person name="Castelle C.J."/>
            <person name="Probst A.J."/>
            <person name="Thomas B.C."/>
            <person name="Singh A."/>
            <person name="Wilkins M.J."/>
            <person name="Karaoz U."/>
            <person name="Brodie E.L."/>
            <person name="Williams K.H."/>
            <person name="Hubbard S.S."/>
            <person name="Banfield J.F."/>
        </authorList>
    </citation>
    <scope>NUCLEOTIDE SEQUENCE [LARGE SCALE GENOMIC DNA]</scope>
</reference>
<dbReference type="AlphaFoldDB" id="A0A1F4WI89"/>
<dbReference type="Gene3D" id="3.40.50.2300">
    <property type="match status" value="1"/>
</dbReference>
<dbReference type="PANTHER" id="PTHR44591:SF3">
    <property type="entry name" value="RESPONSE REGULATORY DOMAIN-CONTAINING PROTEIN"/>
    <property type="match status" value="1"/>
</dbReference>
<keyword evidence="3" id="KW-0805">Transcription regulation</keyword>